<comment type="caution">
    <text evidence="2">The sequence shown here is derived from an EMBL/GenBank/DDBJ whole genome shotgun (WGS) entry which is preliminary data.</text>
</comment>
<dbReference type="Proteomes" id="UP000823641">
    <property type="component" value="Unassembled WGS sequence"/>
</dbReference>
<evidence type="ECO:0000313" key="2">
    <source>
        <dbReference type="EMBL" id="MBO8460111.1"/>
    </source>
</evidence>
<dbReference type="EMBL" id="JADIMG010000072">
    <property type="protein sequence ID" value="MBO8460111.1"/>
    <property type="molecule type" value="Genomic_DNA"/>
</dbReference>
<sequence>MDNFWSLVITSLVSPLALGLAGVMWKFLEKRLNLRINELENNFKDKNAKTKKDVGAIYNVIAALLSNLQASRVYIMQPHPLGKNEYISVIFEVTDMGVMPIKDKLIDFPAANMPCFVGDISQRDFLFYKNISLLKGERSRAFFTNTGSESLIVKRLRDDKNDWIGSIIVDCMEETQMAPDYAKNILRAAADKIQFILPPVESI</sequence>
<evidence type="ECO:0000313" key="3">
    <source>
        <dbReference type="Proteomes" id="UP000823641"/>
    </source>
</evidence>
<organism evidence="2 3">
    <name type="scientific">Candidatus Gallipaludibacter merdavium</name>
    <dbReference type="NCBI Taxonomy" id="2840839"/>
    <lineage>
        <taxon>Bacteria</taxon>
        <taxon>Pseudomonadati</taxon>
        <taxon>Bacteroidota</taxon>
        <taxon>Bacteroidia</taxon>
        <taxon>Bacteroidales</taxon>
        <taxon>Candidatus Gallipaludibacter</taxon>
    </lineage>
</organism>
<dbReference type="AlphaFoldDB" id="A0A9D9N4E9"/>
<gene>
    <name evidence="2" type="ORF">IAA73_07260</name>
</gene>
<reference evidence="2" key="1">
    <citation type="submission" date="2020-10" db="EMBL/GenBank/DDBJ databases">
        <authorList>
            <person name="Gilroy R."/>
        </authorList>
    </citation>
    <scope>NUCLEOTIDE SEQUENCE</scope>
    <source>
        <strain evidence="2">G3-3990</strain>
    </source>
</reference>
<keyword evidence="1" id="KW-1133">Transmembrane helix</keyword>
<protein>
    <submittedName>
        <fullName evidence="2">Uncharacterized protein</fullName>
    </submittedName>
</protein>
<keyword evidence="1" id="KW-0812">Transmembrane</keyword>
<evidence type="ECO:0000256" key="1">
    <source>
        <dbReference type="SAM" id="Phobius"/>
    </source>
</evidence>
<name>A0A9D9N4E9_9BACT</name>
<feature type="transmembrane region" description="Helical" evidence="1">
    <location>
        <begin position="6"/>
        <end position="28"/>
    </location>
</feature>
<keyword evidence="1" id="KW-0472">Membrane</keyword>
<accession>A0A9D9N4E9</accession>
<reference evidence="2" key="2">
    <citation type="journal article" date="2021" name="PeerJ">
        <title>Extensive microbial diversity within the chicken gut microbiome revealed by metagenomics and culture.</title>
        <authorList>
            <person name="Gilroy R."/>
            <person name="Ravi A."/>
            <person name="Getino M."/>
            <person name="Pursley I."/>
            <person name="Horton D.L."/>
            <person name="Alikhan N.F."/>
            <person name="Baker D."/>
            <person name="Gharbi K."/>
            <person name="Hall N."/>
            <person name="Watson M."/>
            <person name="Adriaenssens E.M."/>
            <person name="Foster-Nyarko E."/>
            <person name="Jarju S."/>
            <person name="Secka A."/>
            <person name="Antonio M."/>
            <person name="Oren A."/>
            <person name="Chaudhuri R.R."/>
            <person name="La Ragione R."/>
            <person name="Hildebrand F."/>
            <person name="Pallen M.J."/>
        </authorList>
    </citation>
    <scope>NUCLEOTIDE SEQUENCE</scope>
    <source>
        <strain evidence="2">G3-3990</strain>
    </source>
</reference>
<proteinExistence type="predicted"/>